<evidence type="ECO:0000313" key="18">
    <source>
        <dbReference type="Proteomes" id="UP000550707"/>
    </source>
</evidence>
<keyword evidence="9" id="KW-0175">Coiled coil</keyword>
<feature type="domain" description="B box-type" evidence="16">
    <location>
        <begin position="70"/>
        <end position="107"/>
    </location>
</feature>
<comment type="similarity">
    <text evidence="2">Belongs to the TRIM/RBCC family.</text>
</comment>
<evidence type="ECO:0000256" key="11">
    <source>
        <dbReference type="ARBA" id="ARBA00064250"/>
    </source>
</evidence>
<comment type="subunit">
    <text evidence="11">Interacts with NEDD8.</text>
</comment>
<reference evidence="17 18" key="1">
    <citation type="journal article" date="2020" name="Nature">
        <title>Six reference-quality genomes reveal evolution of bat adaptations.</title>
        <authorList>
            <person name="Jebb D."/>
            <person name="Huang Z."/>
            <person name="Pippel M."/>
            <person name="Hughes G.M."/>
            <person name="Lavrichenko K."/>
            <person name="Devanna P."/>
            <person name="Winkler S."/>
            <person name="Jermiin L.S."/>
            <person name="Skirmuntt E.C."/>
            <person name="Katzourakis A."/>
            <person name="Burkitt-Gray L."/>
            <person name="Ray D.A."/>
            <person name="Sullivan K.A.M."/>
            <person name="Roscito J.G."/>
            <person name="Kirilenko B.M."/>
            <person name="Davalos L.M."/>
            <person name="Corthals A.P."/>
            <person name="Power M.L."/>
            <person name="Jones G."/>
            <person name="Ransome R.D."/>
            <person name="Dechmann D.K.N."/>
            <person name="Locatelli A.G."/>
            <person name="Puechmaille S.J."/>
            <person name="Fedrigo O."/>
            <person name="Jarvis E.D."/>
            <person name="Hiller M."/>
            <person name="Vernes S.C."/>
            <person name="Myers E.W."/>
            <person name="Teeling E.C."/>
        </authorList>
    </citation>
    <scope>NUCLEOTIDE SEQUENCE [LARGE SCALE GENOMIC DNA]</scope>
    <source>
        <strain evidence="17">MMolMol1</strain>
        <tissue evidence="17">Muscle</tissue>
    </source>
</reference>
<evidence type="ECO:0000259" key="16">
    <source>
        <dbReference type="PROSITE" id="PS50119"/>
    </source>
</evidence>
<dbReference type="InterPro" id="IPR050143">
    <property type="entry name" value="TRIM/RBCC"/>
</dbReference>
<dbReference type="GO" id="GO:0061630">
    <property type="term" value="F:ubiquitin protein ligase activity"/>
    <property type="evidence" value="ECO:0007669"/>
    <property type="project" value="UniProtKB-EC"/>
</dbReference>
<evidence type="ECO:0000256" key="10">
    <source>
        <dbReference type="ARBA" id="ARBA00057021"/>
    </source>
</evidence>
<evidence type="ECO:0000256" key="8">
    <source>
        <dbReference type="ARBA" id="ARBA00022833"/>
    </source>
</evidence>
<keyword evidence="8" id="KW-0862">Zinc</keyword>
<evidence type="ECO:0000256" key="2">
    <source>
        <dbReference type="ARBA" id="ARBA00008518"/>
    </source>
</evidence>
<proteinExistence type="inferred from homology"/>
<name>A0A7J8GU67_MOLMO</name>
<dbReference type="AlphaFoldDB" id="A0A7J8GU67"/>
<dbReference type="Gene3D" id="3.30.40.10">
    <property type="entry name" value="Zinc/RING finger domain, C3HC4 (zinc finger)"/>
    <property type="match status" value="1"/>
</dbReference>
<evidence type="ECO:0000256" key="4">
    <source>
        <dbReference type="ARBA" id="ARBA00022679"/>
    </source>
</evidence>
<accession>A0A7J8GU67</accession>
<dbReference type="EC" id="2.3.2.27" evidence="3"/>
<dbReference type="InterPro" id="IPR027370">
    <property type="entry name" value="Znf-RING_euk"/>
</dbReference>
<evidence type="ECO:0000256" key="7">
    <source>
        <dbReference type="ARBA" id="ARBA00022786"/>
    </source>
</evidence>
<dbReference type="PROSITE" id="PS50119">
    <property type="entry name" value="ZF_BBOX"/>
    <property type="match status" value="1"/>
</dbReference>
<dbReference type="InterPro" id="IPR000315">
    <property type="entry name" value="Znf_B-box"/>
</dbReference>
<evidence type="ECO:0000256" key="9">
    <source>
        <dbReference type="ARBA" id="ARBA00023054"/>
    </source>
</evidence>
<keyword evidence="7" id="KW-0833">Ubl conjugation pathway</keyword>
<dbReference type="SUPFAM" id="SSF57850">
    <property type="entry name" value="RING/U-box"/>
    <property type="match status" value="1"/>
</dbReference>
<keyword evidence="5" id="KW-0479">Metal-binding</keyword>
<dbReference type="PROSITE" id="PS50089">
    <property type="entry name" value="ZF_RING_2"/>
    <property type="match status" value="1"/>
</dbReference>
<dbReference type="Pfam" id="PF13445">
    <property type="entry name" value="zf-RING_UBOX"/>
    <property type="match status" value="1"/>
</dbReference>
<organism evidence="17 18">
    <name type="scientific">Molossus molossus</name>
    <name type="common">Pallas' mastiff bat</name>
    <name type="synonym">Vespertilio molossus</name>
    <dbReference type="NCBI Taxonomy" id="27622"/>
    <lineage>
        <taxon>Eukaryota</taxon>
        <taxon>Metazoa</taxon>
        <taxon>Chordata</taxon>
        <taxon>Craniata</taxon>
        <taxon>Vertebrata</taxon>
        <taxon>Euteleostomi</taxon>
        <taxon>Mammalia</taxon>
        <taxon>Eutheria</taxon>
        <taxon>Laurasiatheria</taxon>
        <taxon>Chiroptera</taxon>
        <taxon>Yangochiroptera</taxon>
        <taxon>Molossidae</taxon>
        <taxon>Molossus</taxon>
    </lineage>
</organism>
<dbReference type="Gene3D" id="3.30.160.60">
    <property type="entry name" value="Classic Zinc Finger"/>
    <property type="match status" value="1"/>
</dbReference>
<dbReference type="InterPro" id="IPR017907">
    <property type="entry name" value="Znf_RING_CS"/>
</dbReference>
<dbReference type="EMBL" id="JACASF010000008">
    <property type="protein sequence ID" value="KAF6463448.1"/>
    <property type="molecule type" value="Genomic_DNA"/>
</dbReference>
<evidence type="ECO:0000256" key="3">
    <source>
        <dbReference type="ARBA" id="ARBA00012483"/>
    </source>
</evidence>
<dbReference type="PANTHER" id="PTHR24103">
    <property type="entry name" value="E3 UBIQUITIN-PROTEIN LIGASE TRIM"/>
    <property type="match status" value="1"/>
</dbReference>
<evidence type="ECO:0000256" key="13">
    <source>
        <dbReference type="ARBA" id="ARBA00078077"/>
    </source>
</evidence>
<evidence type="ECO:0000256" key="6">
    <source>
        <dbReference type="ARBA" id="ARBA00022771"/>
    </source>
</evidence>
<dbReference type="SUPFAM" id="SSF57845">
    <property type="entry name" value="B-box zinc-binding domain"/>
    <property type="match status" value="1"/>
</dbReference>
<dbReference type="SMART" id="SM00184">
    <property type="entry name" value="RING"/>
    <property type="match status" value="1"/>
</dbReference>
<evidence type="ECO:0000256" key="12">
    <source>
        <dbReference type="ARBA" id="ARBA00069566"/>
    </source>
</evidence>
<comment type="function">
    <text evidence="10">E3 ubiquitin-protein ligase that plays a role in the limitation of the innate immune response. Mediates inhibition of the RLR signaling pathway by ubiquitinating RIGI and IFIH1 receptors, leading to their proteasomal degradation. Also promotes the neddylation of IKBKG/NEMO, stabilizing NFKBIA, and thereby inhibiting of NF-kappa-B nuclear translocation and activation.</text>
</comment>
<comment type="caution">
    <text evidence="17">The sequence shown here is derived from an EMBL/GenBank/DDBJ whole genome shotgun (WGS) entry which is preliminary data.</text>
</comment>
<keyword evidence="6 14" id="KW-0863">Zinc-finger</keyword>
<dbReference type="PROSITE" id="PS00518">
    <property type="entry name" value="ZF_RING_1"/>
    <property type="match status" value="1"/>
</dbReference>
<dbReference type="InterPro" id="IPR001841">
    <property type="entry name" value="Znf_RING"/>
</dbReference>
<evidence type="ECO:0000313" key="17">
    <source>
        <dbReference type="EMBL" id="KAF6463448.1"/>
    </source>
</evidence>
<dbReference type="GO" id="GO:0008270">
    <property type="term" value="F:zinc ion binding"/>
    <property type="evidence" value="ECO:0007669"/>
    <property type="project" value="UniProtKB-KW"/>
</dbReference>
<evidence type="ECO:0000259" key="15">
    <source>
        <dbReference type="PROSITE" id="PS50089"/>
    </source>
</evidence>
<evidence type="ECO:0000256" key="14">
    <source>
        <dbReference type="PROSITE-ProRule" id="PRU00024"/>
    </source>
</evidence>
<dbReference type="InParanoid" id="A0A7J8GU67"/>
<evidence type="ECO:0000256" key="1">
    <source>
        <dbReference type="ARBA" id="ARBA00000900"/>
    </source>
</evidence>
<dbReference type="FunFam" id="3.30.40.10:FF:000775">
    <property type="entry name" value="Tripartite motif-containing protein 40"/>
    <property type="match status" value="1"/>
</dbReference>
<sequence length="218" mass="24200">MVSLQENSWEEGICPICQESPTEAVSTDCGHVFCRVCLAQHVDKASASGVFCCPLCRKPCSEGVLGAGHICHSHQKRVRWFCEESRLLLCVECLVSPEHKSHCELAIENAISHYKERLGRRSRKLRKDAEELRRLGAQEPVQAESQLGAPPEDVPGEVCRAAAQLSSLVSDLERTARDLGASTLKYASDLMIRSAPQKLEAIYPKLQKRVNKPLLQQP</sequence>
<dbReference type="Proteomes" id="UP000550707">
    <property type="component" value="Unassembled WGS sequence"/>
</dbReference>
<feature type="domain" description="RING-type" evidence="15">
    <location>
        <begin position="14"/>
        <end position="57"/>
    </location>
</feature>
<dbReference type="FunCoup" id="A0A7J8GU67">
    <property type="interactions" value="3"/>
</dbReference>
<dbReference type="InterPro" id="IPR013083">
    <property type="entry name" value="Znf_RING/FYVE/PHD"/>
</dbReference>
<keyword evidence="18" id="KW-1185">Reference proteome</keyword>
<evidence type="ECO:0000256" key="5">
    <source>
        <dbReference type="ARBA" id="ARBA00022723"/>
    </source>
</evidence>
<keyword evidence="4" id="KW-0808">Transferase</keyword>
<comment type="catalytic activity">
    <reaction evidence="1">
        <text>S-ubiquitinyl-[E2 ubiquitin-conjugating enzyme]-L-cysteine + [acceptor protein]-L-lysine = [E2 ubiquitin-conjugating enzyme]-L-cysteine + N(6)-ubiquitinyl-[acceptor protein]-L-lysine.</text>
        <dbReference type="EC" id="2.3.2.27"/>
    </reaction>
</comment>
<gene>
    <name evidence="17" type="ORF">HJG59_018764</name>
</gene>
<dbReference type="CDD" id="cd16583">
    <property type="entry name" value="RING-HC_TRIM40-C-V"/>
    <property type="match status" value="1"/>
</dbReference>
<protein>
    <recommendedName>
        <fullName evidence="12">E3 ubiquitin ligase TRIM40</fullName>
        <ecNumber evidence="3">2.3.2.27</ecNumber>
    </recommendedName>
    <alternativeName>
        <fullName evidence="13">Probable E3 NEDD8-protein ligase</fullName>
    </alternativeName>
</protein>